<reference evidence="4 5" key="1">
    <citation type="submission" date="2016-03" db="EMBL/GenBank/DDBJ databases">
        <title>Microsymbionts genomes from the relict species Vavilovia formosa (Stev.) Fed.</title>
        <authorList>
            <person name="Kopat V."/>
            <person name="Chirak E."/>
            <person name="Kimeklis A."/>
            <person name="Andronov E."/>
        </authorList>
    </citation>
    <scope>NUCLEOTIDE SEQUENCE [LARGE SCALE GENOMIC DNA]</scope>
    <source>
        <strain evidence="4 5">Vaf07</strain>
    </source>
</reference>
<organism evidence="4 5">
    <name type="scientific">Tardiphaga robiniae</name>
    <dbReference type="NCBI Taxonomy" id="943830"/>
    <lineage>
        <taxon>Bacteria</taxon>
        <taxon>Pseudomonadati</taxon>
        <taxon>Pseudomonadota</taxon>
        <taxon>Alphaproteobacteria</taxon>
        <taxon>Hyphomicrobiales</taxon>
        <taxon>Nitrobacteraceae</taxon>
        <taxon>Tardiphaga</taxon>
    </lineage>
</organism>
<dbReference type="OrthoDB" id="4230779at2"/>
<evidence type="ECO:0000313" key="5">
    <source>
        <dbReference type="Proteomes" id="UP000076574"/>
    </source>
</evidence>
<keyword evidence="2" id="KW-0503">Monooxygenase</keyword>
<dbReference type="RefSeq" id="WP_068735832.1">
    <property type="nucleotide sequence ID" value="NZ_LVYV01000034.1"/>
</dbReference>
<dbReference type="PANTHER" id="PTHR13789">
    <property type="entry name" value="MONOOXYGENASE"/>
    <property type="match status" value="1"/>
</dbReference>
<accession>A0A163Y5I7</accession>
<dbReference type="InterPro" id="IPR050493">
    <property type="entry name" value="FAD-dep_Monooxygenase_BioMet"/>
</dbReference>
<dbReference type="Pfam" id="PF01494">
    <property type="entry name" value="FAD_binding_3"/>
    <property type="match status" value="1"/>
</dbReference>
<proteinExistence type="predicted"/>
<dbReference type="Gene3D" id="3.50.50.60">
    <property type="entry name" value="FAD/NAD(P)-binding domain"/>
    <property type="match status" value="1"/>
</dbReference>
<dbReference type="Proteomes" id="UP000076574">
    <property type="component" value="Unassembled WGS sequence"/>
</dbReference>
<evidence type="ECO:0000256" key="1">
    <source>
        <dbReference type="ARBA" id="ARBA00023002"/>
    </source>
</evidence>
<dbReference type="PANTHER" id="PTHR13789:SF309">
    <property type="entry name" value="PUTATIVE (AFU_ORTHOLOGUE AFUA_6G14510)-RELATED"/>
    <property type="match status" value="1"/>
</dbReference>
<sequence>MDRGTRIAVLGAGLAGLTVAGLLQRAGFPVAVYEQSPSFSRIGAGIILGANVSKVLRRLDLEDAFAATGIRPDAFLSRAWDTGEQLYKLDFDAEREARFGGPFVNIHRADLHQLLQRPLAPGTIRFGHKLTGIEKRGDALALSFENGASAEADIAIGADGIRSITRELILGVEEPRFIGRSAPRAVFPASRIKGDPIDDCTKWWAPDRHTLAYYMTPDRNEVYVMAALPMARWDGDGSPVKGDRDEFIAAFDSAHPDLRRAAEAAEDVAVWPIYDRPRNDTWHKGRVVLMGDACHAVRPFMAAGGSAAIEDAAILSRCIAEFGDPATAFAHYTMVRIPRVADIQQISIANSWMHGPTETDWFFGYDACTVPLDRAIPEALCPNLQR</sequence>
<dbReference type="SUPFAM" id="SSF51905">
    <property type="entry name" value="FAD/NAD(P)-binding domain"/>
    <property type="match status" value="1"/>
</dbReference>
<name>A0A163Y5I7_9BRAD</name>
<keyword evidence="5" id="KW-1185">Reference proteome</keyword>
<dbReference type="GO" id="GO:0004497">
    <property type="term" value="F:monooxygenase activity"/>
    <property type="evidence" value="ECO:0007669"/>
    <property type="project" value="UniProtKB-KW"/>
</dbReference>
<dbReference type="InterPro" id="IPR002938">
    <property type="entry name" value="FAD-bd"/>
</dbReference>
<dbReference type="GO" id="GO:0071949">
    <property type="term" value="F:FAD binding"/>
    <property type="evidence" value="ECO:0007669"/>
    <property type="project" value="InterPro"/>
</dbReference>
<evidence type="ECO:0000259" key="3">
    <source>
        <dbReference type="Pfam" id="PF01494"/>
    </source>
</evidence>
<dbReference type="EMBL" id="LVYV01000034">
    <property type="protein sequence ID" value="KZD21828.1"/>
    <property type="molecule type" value="Genomic_DNA"/>
</dbReference>
<gene>
    <name evidence="4" type="ORF">A4A58_11960</name>
</gene>
<evidence type="ECO:0000313" key="4">
    <source>
        <dbReference type="EMBL" id="KZD21828.1"/>
    </source>
</evidence>
<protein>
    <recommendedName>
        <fullName evidence="3">FAD-binding domain-containing protein</fullName>
    </recommendedName>
</protein>
<keyword evidence="1" id="KW-0560">Oxidoreductase</keyword>
<dbReference type="InterPro" id="IPR036188">
    <property type="entry name" value="FAD/NAD-bd_sf"/>
</dbReference>
<feature type="domain" description="FAD-binding" evidence="3">
    <location>
        <begin position="5"/>
        <end position="322"/>
    </location>
</feature>
<comment type="caution">
    <text evidence="4">The sequence shown here is derived from an EMBL/GenBank/DDBJ whole genome shotgun (WGS) entry which is preliminary data.</text>
</comment>
<dbReference type="STRING" id="943830.A4A58_11960"/>
<evidence type="ECO:0000256" key="2">
    <source>
        <dbReference type="ARBA" id="ARBA00023033"/>
    </source>
</evidence>
<dbReference type="AlphaFoldDB" id="A0A163Y5I7"/>
<dbReference type="SUPFAM" id="SSF54373">
    <property type="entry name" value="FAD-linked reductases, C-terminal domain"/>
    <property type="match status" value="1"/>
</dbReference>
<dbReference type="PRINTS" id="PR00420">
    <property type="entry name" value="RNGMNOXGNASE"/>
</dbReference>